<evidence type="ECO:0000256" key="6">
    <source>
        <dbReference type="ARBA" id="ARBA00047321"/>
    </source>
</evidence>
<dbReference type="InterPro" id="IPR050281">
    <property type="entry name" value="Flavin_monoamine_oxidase"/>
</dbReference>
<dbReference type="PANTHER" id="PTHR10742">
    <property type="entry name" value="FLAVIN MONOAMINE OXIDASE"/>
    <property type="match status" value="1"/>
</dbReference>
<organism evidence="8 9">
    <name type="scientific">Cystobacter fuscus</name>
    <dbReference type="NCBI Taxonomy" id="43"/>
    <lineage>
        <taxon>Bacteria</taxon>
        <taxon>Pseudomonadati</taxon>
        <taxon>Myxococcota</taxon>
        <taxon>Myxococcia</taxon>
        <taxon>Myxococcales</taxon>
        <taxon>Cystobacterineae</taxon>
        <taxon>Archangiaceae</taxon>
        <taxon>Cystobacter</taxon>
    </lineage>
</organism>
<comment type="pathway">
    <text evidence="1">Plant hormone metabolism; auxin biosynthesis.</text>
</comment>
<dbReference type="GO" id="GO:0009851">
    <property type="term" value="P:auxin biosynthetic process"/>
    <property type="evidence" value="ECO:0007669"/>
    <property type="project" value="UniProtKB-KW"/>
</dbReference>
<evidence type="ECO:0000259" key="7">
    <source>
        <dbReference type="Pfam" id="PF01593"/>
    </source>
</evidence>
<dbReference type="InterPro" id="IPR002937">
    <property type="entry name" value="Amino_oxidase"/>
</dbReference>
<feature type="domain" description="Amine oxidase" evidence="7">
    <location>
        <begin position="45"/>
        <end position="488"/>
    </location>
</feature>
<name>A0A250J315_9BACT</name>
<gene>
    <name evidence="8" type="ORF">CYFUS_003186</name>
</gene>
<protein>
    <recommendedName>
        <fullName evidence="4">Tryptophan 2-monooxygenase</fullName>
        <ecNumber evidence="3">1.13.12.3</ecNumber>
    </recommendedName>
</protein>
<comment type="catalytic activity">
    <reaction evidence="6">
        <text>L-tryptophan + O2 = indole-3-acetamide + CO2 + H2O</text>
        <dbReference type="Rhea" id="RHEA:16165"/>
        <dbReference type="ChEBI" id="CHEBI:15377"/>
        <dbReference type="ChEBI" id="CHEBI:15379"/>
        <dbReference type="ChEBI" id="CHEBI:16031"/>
        <dbReference type="ChEBI" id="CHEBI:16526"/>
        <dbReference type="ChEBI" id="CHEBI:57912"/>
        <dbReference type="EC" id="1.13.12.3"/>
    </reaction>
</comment>
<keyword evidence="5" id="KW-0073">Auxin biosynthesis</keyword>
<dbReference type="AlphaFoldDB" id="A0A250J315"/>
<evidence type="ECO:0000256" key="2">
    <source>
        <dbReference type="ARBA" id="ARBA00005833"/>
    </source>
</evidence>
<proteinExistence type="inferred from homology"/>
<dbReference type="KEGG" id="cfus:CYFUS_003186"/>
<dbReference type="Pfam" id="PF01593">
    <property type="entry name" value="Amino_oxidase"/>
    <property type="match status" value="1"/>
</dbReference>
<dbReference type="GO" id="GO:0050361">
    <property type="term" value="F:tryptophan 2-monooxygenase activity"/>
    <property type="evidence" value="ECO:0007669"/>
    <property type="project" value="UniProtKB-EC"/>
</dbReference>
<sequence>MMKRRYWLSSLLMVVLAIQSCSGRNPEPPSPPSRDAPVVIVGAGLTGLTLAYELNKAGINSLLVEAAPRLGGRVQTITFPDGATAEAHMEEFFERSPAVALLRELNLPLSEDVAHSSVRLDGQIHPYQGEGERDTYLAGIFNEGERAAFLRWNAKAWNLYSQLHASHEAGTPLTPELEALMHISFAEFIARDELPHKVGEWIRVTLEPELAIEWDKISALDGLDEMRLFLDSPEGFGEKNYHVLGGNTLFTEGLAAHLRPGQLMTQARVTAIEQTDSGVKVRVLQDDRQFLDITGRMVVVTVPVHLLGRIQFSPSLSPEKRQAIQTTRMGSYVKVHFRVAPEASPLWEVNGENVLTLLSDSPAGTIYDVSEIQENEQTPRDRVLTLLLHARFARDVMNLPADEMREKSAEALDNLFPGVRQHIRSAELFVYPQAVAYWPLELGRSRFDALANELRRPQGRLYIGGDTTENSHSEGAVIAGLRIARQIIERRGELGERVDSPRAAAQ</sequence>
<evidence type="ECO:0000313" key="8">
    <source>
        <dbReference type="EMBL" id="ATB37761.1"/>
    </source>
</evidence>
<dbReference type="EC" id="1.13.12.3" evidence="3"/>
<evidence type="ECO:0000256" key="3">
    <source>
        <dbReference type="ARBA" id="ARBA00012535"/>
    </source>
</evidence>
<dbReference type="EMBL" id="CP022098">
    <property type="protein sequence ID" value="ATB37761.1"/>
    <property type="molecule type" value="Genomic_DNA"/>
</dbReference>
<evidence type="ECO:0000313" key="9">
    <source>
        <dbReference type="Proteomes" id="UP000217257"/>
    </source>
</evidence>
<dbReference type="PROSITE" id="PS51257">
    <property type="entry name" value="PROKAR_LIPOPROTEIN"/>
    <property type="match status" value="1"/>
</dbReference>
<accession>A0A250J315</accession>
<dbReference type="SUPFAM" id="SSF51905">
    <property type="entry name" value="FAD/NAD(P)-binding domain"/>
    <property type="match status" value="1"/>
</dbReference>
<reference evidence="8 9" key="1">
    <citation type="submission" date="2017-06" db="EMBL/GenBank/DDBJ databases">
        <title>Sequencing and comparative analysis of myxobacterial genomes.</title>
        <authorList>
            <person name="Rupp O."/>
            <person name="Goesmann A."/>
            <person name="Sogaard-Andersen L."/>
        </authorList>
    </citation>
    <scope>NUCLEOTIDE SEQUENCE [LARGE SCALE GENOMIC DNA]</scope>
    <source>
        <strain evidence="8 9">DSM 52655</strain>
    </source>
</reference>
<evidence type="ECO:0000256" key="4">
    <source>
        <dbReference type="ARBA" id="ARBA00017871"/>
    </source>
</evidence>
<dbReference type="Proteomes" id="UP000217257">
    <property type="component" value="Chromosome"/>
</dbReference>
<evidence type="ECO:0000256" key="5">
    <source>
        <dbReference type="ARBA" id="ARBA00023070"/>
    </source>
</evidence>
<dbReference type="InterPro" id="IPR036188">
    <property type="entry name" value="FAD/NAD-bd_sf"/>
</dbReference>
<comment type="similarity">
    <text evidence="2">Belongs to the tryptophan 2-monooxygenase family.</text>
</comment>
<dbReference type="Gene3D" id="3.50.50.60">
    <property type="entry name" value="FAD/NAD(P)-binding domain"/>
    <property type="match status" value="1"/>
</dbReference>
<evidence type="ECO:0000256" key="1">
    <source>
        <dbReference type="ARBA" id="ARBA00004814"/>
    </source>
</evidence>
<dbReference type="RefSeq" id="WP_157758470.1">
    <property type="nucleotide sequence ID" value="NZ_CP022098.1"/>
</dbReference>
<dbReference type="PANTHER" id="PTHR10742:SF410">
    <property type="entry name" value="LYSINE-SPECIFIC HISTONE DEMETHYLASE 2"/>
    <property type="match status" value="1"/>
</dbReference>